<evidence type="ECO:0000256" key="2">
    <source>
        <dbReference type="SAM" id="MobiDB-lite"/>
    </source>
</evidence>
<feature type="region of interest" description="Disordered" evidence="2">
    <location>
        <begin position="409"/>
        <end position="552"/>
    </location>
</feature>
<feature type="compositionally biased region" description="Low complexity" evidence="2">
    <location>
        <begin position="459"/>
        <end position="526"/>
    </location>
</feature>
<dbReference type="GO" id="GO:0019901">
    <property type="term" value="F:protein kinase binding"/>
    <property type="evidence" value="ECO:0007669"/>
    <property type="project" value="TreeGrafter"/>
</dbReference>
<dbReference type="GO" id="GO:0007165">
    <property type="term" value="P:signal transduction"/>
    <property type="evidence" value="ECO:0007669"/>
    <property type="project" value="TreeGrafter"/>
</dbReference>
<organism evidence="4 5">
    <name type="scientific">Blastomyces parvus</name>
    <dbReference type="NCBI Taxonomy" id="2060905"/>
    <lineage>
        <taxon>Eukaryota</taxon>
        <taxon>Fungi</taxon>
        <taxon>Dikarya</taxon>
        <taxon>Ascomycota</taxon>
        <taxon>Pezizomycotina</taxon>
        <taxon>Eurotiomycetes</taxon>
        <taxon>Eurotiomycetidae</taxon>
        <taxon>Onygenales</taxon>
        <taxon>Ajellomycetaceae</taxon>
        <taxon>Blastomyces</taxon>
    </lineage>
</organism>
<dbReference type="GO" id="GO:0005634">
    <property type="term" value="C:nucleus"/>
    <property type="evidence" value="ECO:0007669"/>
    <property type="project" value="TreeGrafter"/>
</dbReference>
<feature type="region of interest" description="Disordered" evidence="2">
    <location>
        <begin position="247"/>
        <end position="278"/>
    </location>
</feature>
<protein>
    <recommendedName>
        <fullName evidence="3">AMP-activated protein kinase glycogen-binding domain-containing protein</fullName>
    </recommendedName>
</protein>
<dbReference type="InterPro" id="IPR032640">
    <property type="entry name" value="AMPK1_CBM"/>
</dbReference>
<dbReference type="OrthoDB" id="5873279at2759"/>
<comment type="similarity">
    <text evidence="1">Belongs to the CRP1/MDG1 family.</text>
</comment>
<feature type="region of interest" description="Disordered" evidence="2">
    <location>
        <begin position="1"/>
        <end position="20"/>
    </location>
</feature>
<feature type="compositionally biased region" description="Basic residues" evidence="2">
    <location>
        <begin position="1"/>
        <end position="13"/>
    </location>
</feature>
<accession>A0A2B7WMD4</accession>
<feature type="compositionally biased region" description="Low complexity" evidence="2">
    <location>
        <begin position="268"/>
        <end position="278"/>
    </location>
</feature>
<dbReference type="CDD" id="cd02859">
    <property type="entry name" value="E_set_AMPKbeta_like_N"/>
    <property type="match status" value="1"/>
</dbReference>
<dbReference type="PANTHER" id="PTHR10343">
    <property type="entry name" value="5'-AMP-ACTIVATED PROTEIN KINASE , BETA SUBUNIT"/>
    <property type="match status" value="1"/>
</dbReference>
<dbReference type="STRING" id="2060905.A0A2B7WMD4"/>
<feature type="compositionally biased region" description="Basic and acidic residues" evidence="2">
    <location>
        <begin position="409"/>
        <end position="418"/>
    </location>
</feature>
<feature type="compositionally biased region" description="Low complexity" evidence="2">
    <location>
        <begin position="425"/>
        <end position="442"/>
    </location>
</feature>
<evidence type="ECO:0000256" key="1">
    <source>
        <dbReference type="ARBA" id="ARBA00038216"/>
    </source>
</evidence>
<dbReference type="Pfam" id="PF16561">
    <property type="entry name" value="AMPK1_CBM"/>
    <property type="match status" value="1"/>
</dbReference>
<dbReference type="EMBL" id="PDNC01000137">
    <property type="protein sequence ID" value="PGG97690.1"/>
    <property type="molecule type" value="Genomic_DNA"/>
</dbReference>
<dbReference type="PANTHER" id="PTHR10343:SF81">
    <property type="entry name" value="CRUCIFORM DNA-RECOGNIZING PROTEIN 1-RELATED"/>
    <property type="match status" value="1"/>
</dbReference>
<sequence length="552" mass="57241">MRNKKTTKSKKSLRAAANATRSPIMSTHTFQWTDPTAKEVYVTGTFDNWGRSVKLDRTEDGFRKDVALPIVGGKLLYKFVVDGSWKIDPTALKEDDGHHNTNNVLLRQHIKQLPPVKVLAPAPTSPTDKEAPETMSGVTPESTTAALAAGVPKESDRALETETAAPTISSVAPESTTAALAKDATLESKKDSTPGAFPVTPAGETEQFSAKPIPATEGIGNPIQLQPGEPVPDPSTITQNTVASTATTGQEGYEKDASAAGFAPPPEETVTTLPVTTNGTNGVVEPFVQSAAPTSTTAALAGAVPLEKNTRNANGPSEPQVAANNVPEVVRKSLDKDHGEPEAASNPIAVEEKREVEEELVGTVRPAAGASDAPAIVRRSIDEAHWDPEAAAVPQAVAEKKEVEQELLHDVKRVDRAGEPAPIITAETSATAPGTSTTAAHAPEPPRKDKDESISPKSPAGTTADTAGAPTTEQTQPTVTTGPKTTTTAPAVVAAAAAAKNTSGTAGPPATGAGAGAAAKPTTAKPTDQESKTKKKKNRASAIFSKLKEKFK</sequence>
<evidence type="ECO:0000313" key="4">
    <source>
        <dbReference type="EMBL" id="PGG97690.1"/>
    </source>
</evidence>
<dbReference type="InterPro" id="IPR013783">
    <property type="entry name" value="Ig-like_fold"/>
</dbReference>
<dbReference type="InterPro" id="IPR014756">
    <property type="entry name" value="Ig_E-set"/>
</dbReference>
<feature type="region of interest" description="Disordered" evidence="2">
    <location>
        <begin position="362"/>
        <end position="381"/>
    </location>
</feature>
<feature type="compositionally biased region" description="Basic and acidic residues" evidence="2">
    <location>
        <begin position="444"/>
        <end position="454"/>
    </location>
</feature>
<feature type="domain" description="AMP-activated protein kinase glycogen-binding" evidence="3">
    <location>
        <begin position="29"/>
        <end position="105"/>
    </location>
</feature>
<gene>
    <name evidence="4" type="ORF">GX51_07200</name>
</gene>
<evidence type="ECO:0000313" key="5">
    <source>
        <dbReference type="Proteomes" id="UP000224080"/>
    </source>
</evidence>
<keyword evidence="5" id="KW-1185">Reference proteome</keyword>
<dbReference type="Proteomes" id="UP000224080">
    <property type="component" value="Unassembled WGS sequence"/>
</dbReference>
<dbReference type="AlphaFoldDB" id="A0A2B7WMD4"/>
<dbReference type="GO" id="GO:0031588">
    <property type="term" value="C:nucleotide-activated protein kinase complex"/>
    <property type="evidence" value="ECO:0007669"/>
    <property type="project" value="TreeGrafter"/>
</dbReference>
<reference evidence="4 5" key="1">
    <citation type="submission" date="2017-10" db="EMBL/GenBank/DDBJ databases">
        <title>Comparative genomics in systemic dimorphic fungi from Ajellomycetaceae.</title>
        <authorList>
            <person name="Munoz J.F."/>
            <person name="Mcewen J.G."/>
            <person name="Clay O.K."/>
            <person name="Cuomo C.A."/>
        </authorList>
    </citation>
    <scope>NUCLEOTIDE SEQUENCE [LARGE SCALE GENOMIC DNA]</scope>
    <source>
        <strain evidence="4 5">UAMH130</strain>
    </source>
</reference>
<feature type="compositionally biased region" description="Polar residues" evidence="2">
    <location>
        <begin position="164"/>
        <end position="178"/>
    </location>
</feature>
<feature type="compositionally biased region" description="Polar residues" evidence="2">
    <location>
        <begin position="136"/>
        <end position="145"/>
    </location>
</feature>
<dbReference type="Gene3D" id="2.60.40.10">
    <property type="entry name" value="Immunoglobulins"/>
    <property type="match status" value="1"/>
</dbReference>
<proteinExistence type="inferred from homology"/>
<comment type="caution">
    <text evidence="4">The sequence shown here is derived from an EMBL/GenBank/DDBJ whole genome shotgun (WGS) entry which is preliminary data.</text>
</comment>
<name>A0A2B7WMD4_9EURO</name>
<evidence type="ECO:0000259" key="3">
    <source>
        <dbReference type="Pfam" id="PF16561"/>
    </source>
</evidence>
<dbReference type="SUPFAM" id="SSF81296">
    <property type="entry name" value="E set domains"/>
    <property type="match status" value="1"/>
</dbReference>
<dbReference type="GO" id="GO:0005737">
    <property type="term" value="C:cytoplasm"/>
    <property type="evidence" value="ECO:0007669"/>
    <property type="project" value="TreeGrafter"/>
</dbReference>
<dbReference type="InterPro" id="IPR050827">
    <property type="entry name" value="CRP1_MDG1_kinase"/>
</dbReference>
<feature type="region of interest" description="Disordered" evidence="2">
    <location>
        <begin position="121"/>
        <end position="205"/>
    </location>
</feature>